<accession>B1C2T1</accession>
<evidence type="ECO:0000313" key="1">
    <source>
        <dbReference type="EMBL" id="EDS74766.1"/>
    </source>
</evidence>
<protein>
    <submittedName>
        <fullName evidence="1">Uncharacterized protein</fullName>
    </submittedName>
</protein>
<gene>
    <name evidence="1" type="ORF">CLOSPI_01543</name>
</gene>
<reference evidence="1" key="2">
    <citation type="submission" date="2014-06" db="EMBL/GenBank/DDBJ databases">
        <title>Draft genome sequence of Clostridium spiroforme (DSM 1552).</title>
        <authorList>
            <person name="Sudarsanam P."/>
            <person name="Ley R."/>
            <person name="Guruge J."/>
            <person name="Turnbaugh P.J."/>
            <person name="Mahowald M."/>
            <person name="Liep D."/>
            <person name="Gordon J."/>
        </authorList>
    </citation>
    <scope>NUCLEOTIDE SEQUENCE</scope>
    <source>
        <strain evidence="1">DSM 1552</strain>
    </source>
</reference>
<dbReference type="RefSeq" id="WP_004610057.1">
    <property type="nucleotide sequence ID" value="NZ_DS562851.1"/>
</dbReference>
<keyword evidence="2" id="KW-1185">Reference proteome</keyword>
<evidence type="ECO:0000313" key="2">
    <source>
        <dbReference type="Proteomes" id="UP000004910"/>
    </source>
</evidence>
<name>B1C2T1_9FIRM</name>
<organism evidence="1 2">
    <name type="scientific">Thomasclavelia spiroformis DSM 1552</name>
    <dbReference type="NCBI Taxonomy" id="428126"/>
    <lineage>
        <taxon>Bacteria</taxon>
        <taxon>Bacillati</taxon>
        <taxon>Bacillota</taxon>
        <taxon>Erysipelotrichia</taxon>
        <taxon>Erysipelotrichales</taxon>
        <taxon>Coprobacillaceae</taxon>
        <taxon>Thomasclavelia</taxon>
    </lineage>
</organism>
<reference evidence="1" key="1">
    <citation type="submission" date="2008-02" db="EMBL/GenBank/DDBJ databases">
        <authorList>
            <person name="Fulton L."/>
            <person name="Clifton S."/>
            <person name="Fulton B."/>
            <person name="Xu J."/>
            <person name="Minx P."/>
            <person name="Pepin K.H."/>
            <person name="Johnson M."/>
            <person name="Thiruvilangam P."/>
            <person name="Bhonagiri V."/>
            <person name="Nash W.E."/>
            <person name="Mardis E.R."/>
            <person name="Wilson R.K."/>
        </authorList>
    </citation>
    <scope>NUCLEOTIDE SEQUENCE [LARGE SCALE GENOMIC DNA]</scope>
    <source>
        <strain evidence="1">DSM 1552</strain>
    </source>
</reference>
<dbReference type="AlphaFoldDB" id="B1C2T1"/>
<dbReference type="EMBL" id="ABIK02000010">
    <property type="protein sequence ID" value="EDS74766.1"/>
    <property type="molecule type" value="Genomic_DNA"/>
</dbReference>
<dbReference type="HOGENOM" id="CLU_2069047_0_0_9"/>
<comment type="caution">
    <text evidence="1">The sequence shown here is derived from an EMBL/GenBank/DDBJ whole genome shotgun (WGS) entry which is preliminary data.</text>
</comment>
<dbReference type="eggNOG" id="COG4096">
    <property type="taxonomic scope" value="Bacteria"/>
</dbReference>
<sequence>MIDRASIEDLEMIRIKIRNLIKYIPKKMIQYETNLNDDILSIDWHESNLENDDLKNNREQIEFYIREHQQDTEVMMLVINKLKMNTPLSKDDVSRLEDIIWHDLGTKEQYYAEYGEKP</sequence>
<dbReference type="STRING" id="428126.CLOSPI_01543"/>
<dbReference type="Proteomes" id="UP000004910">
    <property type="component" value="Unassembled WGS sequence"/>
</dbReference>
<proteinExistence type="predicted"/>